<gene>
    <name evidence="2" type="ORF">SNE35_23530</name>
</gene>
<name>A0ABU5DP43_9BURK</name>
<keyword evidence="1" id="KW-0472">Membrane</keyword>
<keyword evidence="1" id="KW-0812">Transmembrane</keyword>
<dbReference type="PIRSF" id="PIRSF019883">
    <property type="entry name" value="UCP019883"/>
    <property type="match status" value="1"/>
</dbReference>
<feature type="transmembrane region" description="Helical" evidence="1">
    <location>
        <begin position="41"/>
        <end position="60"/>
    </location>
</feature>
<sequence>MDQGSATWLVLLAAVVAANAPYFSKRVLLVGPRPAHKSPWWRILELALLAVAVLMLGFGLESSIGQRQPQGWEFYAASICLFLVLGFPGFVWAYLRRHRGD</sequence>
<keyword evidence="1" id="KW-1133">Transmembrane helix</keyword>
<evidence type="ECO:0000313" key="3">
    <source>
        <dbReference type="Proteomes" id="UP001285263"/>
    </source>
</evidence>
<dbReference type="RefSeq" id="WP_320425464.1">
    <property type="nucleotide sequence ID" value="NZ_JAXCLA010000008.1"/>
</dbReference>
<accession>A0ABU5DP43</accession>
<dbReference type="Proteomes" id="UP001285263">
    <property type="component" value="Unassembled WGS sequence"/>
</dbReference>
<protein>
    <submittedName>
        <fullName evidence="2">DUF2818 family protein</fullName>
    </submittedName>
</protein>
<comment type="caution">
    <text evidence="2">The sequence shown here is derived from an EMBL/GenBank/DDBJ whole genome shotgun (WGS) entry which is preliminary data.</text>
</comment>
<evidence type="ECO:0000256" key="1">
    <source>
        <dbReference type="SAM" id="Phobius"/>
    </source>
</evidence>
<evidence type="ECO:0000313" key="2">
    <source>
        <dbReference type="EMBL" id="MDY0747496.1"/>
    </source>
</evidence>
<proteinExistence type="predicted"/>
<dbReference type="EMBL" id="JAXCLA010000008">
    <property type="protein sequence ID" value="MDY0747496.1"/>
    <property type="molecule type" value="Genomic_DNA"/>
</dbReference>
<reference evidence="2 3" key="1">
    <citation type="submission" date="2023-11" db="EMBL/GenBank/DDBJ databases">
        <title>Paucibacter sp. nov., isolated from fresh soil in Korea.</title>
        <authorList>
            <person name="Le N.T.T."/>
        </authorList>
    </citation>
    <scope>NUCLEOTIDE SEQUENCE [LARGE SCALE GENOMIC DNA]</scope>
    <source>
        <strain evidence="2 3">R3-3</strain>
    </source>
</reference>
<dbReference type="InterPro" id="IPR016768">
    <property type="entry name" value="UCP019883"/>
</dbReference>
<organism evidence="2 3">
    <name type="scientific">Roseateles agri</name>
    <dbReference type="NCBI Taxonomy" id="3098619"/>
    <lineage>
        <taxon>Bacteria</taxon>
        <taxon>Pseudomonadati</taxon>
        <taxon>Pseudomonadota</taxon>
        <taxon>Betaproteobacteria</taxon>
        <taxon>Burkholderiales</taxon>
        <taxon>Sphaerotilaceae</taxon>
        <taxon>Roseateles</taxon>
    </lineage>
</organism>
<dbReference type="Pfam" id="PF10993">
    <property type="entry name" value="DUF2818"/>
    <property type="match status" value="1"/>
</dbReference>
<feature type="transmembrane region" description="Helical" evidence="1">
    <location>
        <begin position="72"/>
        <end position="95"/>
    </location>
</feature>
<keyword evidence="3" id="KW-1185">Reference proteome</keyword>